<sequence length="125" mass="13256">MLRASITIRFARYPRLQRLAKKASSRFANSSGVGKSPMQSSKQGALLKLSSKGSKESHVMPVSLATEGELDKCSFVSVSVRSSTVALASLGSSDLSSANLVSSLTRTLCLFLRFLLCSLIGGVLD</sequence>
<dbReference type="AlphaFoldDB" id="A0A0A9BLH2"/>
<reference evidence="1" key="2">
    <citation type="journal article" date="2015" name="Data Brief">
        <title>Shoot transcriptome of the giant reed, Arundo donax.</title>
        <authorList>
            <person name="Barrero R.A."/>
            <person name="Guerrero F.D."/>
            <person name="Moolhuijzen P."/>
            <person name="Goolsby J.A."/>
            <person name="Tidwell J."/>
            <person name="Bellgard S.E."/>
            <person name="Bellgard M.I."/>
        </authorList>
    </citation>
    <scope>NUCLEOTIDE SEQUENCE</scope>
    <source>
        <tissue evidence="1">Shoot tissue taken approximately 20 cm above the soil surface</tissue>
    </source>
</reference>
<evidence type="ECO:0000313" key="1">
    <source>
        <dbReference type="EMBL" id="JAD64221.1"/>
    </source>
</evidence>
<proteinExistence type="predicted"/>
<reference evidence="1" key="1">
    <citation type="submission" date="2014-09" db="EMBL/GenBank/DDBJ databases">
        <authorList>
            <person name="Magalhaes I.L.F."/>
            <person name="Oliveira U."/>
            <person name="Santos F.R."/>
            <person name="Vidigal T.H.D.A."/>
            <person name="Brescovit A.D."/>
            <person name="Santos A.J."/>
        </authorList>
    </citation>
    <scope>NUCLEOTIDE SEQUENCE</scope>
    <source>
        <tissue evidence="1">Shoot tissue taken approximately 20 cm above the soil surface</tissue>
    </source>
</reference>
<protein>
    <submittedName>
        <fullName evidence="1">Uncharacterized protein</fullName>
    </submittedName>
</protein>
<dbReference type="EMBL" id="GBRH01233674">
    <property type="protein sequence ID" value="JAD64221.1"/>
    <property type="molecule type" value="Transcribed_RNA"/>
</dbReference>
<name>A0A0A9BLH2_ARUDO</name>
<organism evidence="1">
    <name type="scientific">Arundo donax</name>
    <name type="common">Giant reed</name>
    <name type="synonym">Donax arundinaceus</name>
    <dbReference type="NCBI Taxonomy" id="35708"/>
    <lineage>
        <taxon>Eukaryota</taxon>
        <taxon>Viridiplantae</taxon>
        <taxon>Streptophyta</taxon>
        <taxon>Embryophyta</taxon>
        <taxon>Tracheophyta</taxon>
        <taxon>Spermatophyta</taxon>
        <taxon>Magnoliopsida</taxon>
        <taxon>Liliopsida</taxon>
        <taxon>Poales</taxon>
        <taxon>Poaceae</taxon>
        <taxon>PACMAD clade</taxon>
        <taxon>Arundinoideae</taxon>
        <taxon>Arundineae</taxon>
        <taxon>Arundo</taxon>
    </lineage>
</organism>
<accession>A0A0A9BLH2</accession>